<evidence type="ECO:0000256" key="5">
    <source>
        <dbReference type="ARBA" id="ARBA00023012"/>
    </source>
</evidence>
<evidence type="ECO:0000256" key="1">
    <source>
        <dbReference type="ARBA" id="ARBA00000085"/>
    </source>
</evidence>
<feature type="domain" description="PAC" evidence="9">
    <location>
        <begin position="1597"/>
        <end position="1651"/>
    </location>
</feature>
<dbReference type="PANTHER" id="PTHR43642:SF1">
    <property type="entry name" value="HYBRID SIGNAL TRANSDUCTION HISTIDINE KINASE G"/>
    <property type="match status" value="1"/>
</dbReference>
<dbReference type="PROSITE" id="PS50109">
    <property type="entry name" value="HIS_KIN"/>
    <property type="match status" value="1"/>
</dbReference>
<dbReference type="InterPro" id="IPR005467">
    <property type="entry name" value="His_kinase_dom"/>
</dbReference>
<feature type="coiled-coil region" evidence="6">
    <location>
        <begin position="1642"/>
        <end position="1669"/>
    </location>
</feature>
<dbReference type="OrthoDB" id="573511at2"/>
<dbReference type="InterPro" id="IPR053159">
    <property type="entry name" value="Hybrid_Histidine_Kinase"/>
</dbReference>
<evidence type="ECO:0000259" key="9">
    <source>
        <dbReference type="PROSITE" id="PS50113"/>
    </source>
</evidence>
<dbReference type="InterPro" id="IPR035965">
    <property type="entry name" value="PAS-like_dom_sf"/>
</dbReference>
<keyword evidence="6" id="KW-0175">Coiled coil</keyword>
<dbReference type="InterPro" id="IPR027417">
    <property type="entry name" value="P-loop_NTPase"/>
</dbReference>
<comment type="caution">
    <text evidence="10">The sequence shown here is derived from an EMBL/GenBank/DDBJ whole genome shotgun (WGS) entry which is preliminary data.</text>
</comment>
<keyword evidence="3" id="KW-0597">Phosphoprotein</keyword>
<organism evidence="10">
    <name type="scientific">Desertifilum tharense IPPAS B-1220</name>
    <dbReference type="NCBI Taxonomy" id="1781255"/>
    <lineage>
        <taxon>Bacteria</taxon>
        <taxon>Bacillati</taxon>
        <taxon>Cyanobacteriota</taxon>
        <taxon>Cyanophyceae</taxon>
        <taxon>Desertifilales</taxon>
        <taxon>Desertifilaceae</taxon>
        <taxon>Desertifilum</taxon>
    </lineage>
</organism>
<dbReference type="PROSITE" id="PS50113">
    <property type="entry name" value="PAC"/>
    <property type="match status" value="1"/>
</dbReference>
<dbReference type="SMART" id="SM00065">
    <property type="entry name" value="GAF"/>
    <property type="match status" value="1"/>
</dbReference>
<dbReference type="InterPro" id="IPR029016">
    <property type="entry name" value="GAF-like_dom_sf"/>
</dbReference>
<dbReference type="Pfam" id="PF00069">
    <property type="entry name" value="Pkinase"/>
    <property type="match status" value="1"/>
</dbReference>
<dbReference type="Gene3D" id="1.10.287.130">
    <property type="match status" value="1"/>
</dbReference>
<keyword evidence="5" id="KW-0902">Two-component regulatory system</keyword>
<dbReference type="InterPro" id="IPR011009">
    <property type="entry name" value="Kinase-like_dom_sf"/>
</dbReference>
<dbReference type="PROSITE" id="PS00108">
    <property type="entry name" value="PROTEIN_KINASE_ST"/>
    <property type="match status" value="1"/>
</dbReference>
<keyword evidence="4" id="KW-0808">Transferase</keyword>
<evidence type="ECO:0000259" key="8">
    <source>
        <dbReference type="PROSITE" id="PS50109"/>
    </source>
</evidence>
<evidence type="ECO:0000256" key="6">
    <source>
        <dbReference type="SAM" id="Coils"/>
    </source>
</evidence>
<evidence type="ECO:0000256" key="4">
    <source>
        <dbReference type="ARBA" id="ARBA00022777"/>
    </source>
</evidence>
<dbReference type="InterPro" id="IPR003018">
    <property type="entry name" value="GAF"/>
</dbReference>
<dbReference type="InterPro" id="IPR000014">
    <property type="entry name" value="PAS"/>
</dbReference>
<proteinExistence type="predicted"/>
<dbReference type="PANTHER" id="PTHR43642">
    <property type="entry name" value="HYBRID SIGNAL TRANSDUCTION HISTIDINE KINASE G"/>
    <property type="match status" value="1"/>
</dbReference>
<dbReference type="SUPFAM" id="SSF55874">
    <property type="entry name" value="ATPase domain of HSP90 chaperone/DNA topoisomerase II/histidine kinase"/>
    <property type="match status" value="1"/>
</dbReference>
<evidence type="ECO:0000313" key="10">
    <source>
        <dbReference type="EMBL" id="OEJ74396.1"/>
    </source>
</evidence>
<dbReference type="Gene3D" id="3.30.565.10">
    <property type="entry name" value="Histidine kinase-like ATPase, C-terminal domain"/>
    <property type="match status" value="1"/>
</dbReference>
<dbReference type="Gene3D" id="1.10.510.10">
    <property type="entry name" value="Transferase(Phosphotransferase) domain 1"/>
    <property type="match status" value="1"/>
</dbReference>
<dbReference type="Pfam" id="PF01590">
    <property type="entry name" value="GAF"/>
    <property type="match status" value="1"/>
</dbReference>
<dbReference type="InterPro" id="IPR036890">
    <property type="entry name" value="HATPase_C_sf"/>
</dbReference>
<dbReference type="RefSeq" id="WP_069967894.1">
    <property type="nucleotide sequence ID" value="NZ_CM124774.1"/>
</dbReference>
<dbReference type="STRING" id="1781255.BH720_14290"/>
<dbReference type="InterPro" id="IPR003661">
    <property type="entry name" value="HisK_dim/P_dom"/>
</dbReference>
<dbReference type="InterPro" id="IPR000700">
    <property type="entry name" value="PAS-assoc_C"/>
</dbReference>
<dbReference type="PROSITE" id="PS50011">
    <property type="entry name" value="PROTEIN_KINASE_DOM"/>
    <property type="match status" value="1"/>
</dbReference>
<dbReference type="CDD" id="cd00082">
    <property type="entry name" value="HisKA"/>
    <property type="match status" value="1"/>
</dbReference>
<name>A0A1E5QI72_9CYAN</name>
<dbReference type="InterPro" id="IPR003594">
    <property type="entry name" value="HATPase_dom"/>
</dbReference>
<dbReference type="PRINTS" id="PR00344">
    <property type="entry name" value="BCTRLSENSOR"/>
</dbReference>
<dbReference type="InterPro" id="IPR004358">
    <property type="entry name" value="Sig_transdc_His_kin-like_C"/>
</dbReference>
<dbReference type="InterPro" id="IPR013656">
    <property type="entry name" value="PAS_4"/>
</dbReference>
<dbReference type="CDD" id="cd14014">
    <property type="entry name" value="STKc_PknB_like"/>
    <property type="match status" value="1"/>
</dbReference>
<dbReference type="SMART" id="SM00220">
    <property type="entry name" value="S_TKc"/>
    <property type="match status" value="1"/>
</dbReference>
<dbReference type="GO" id="GO:0000155">
    <property type="term" value="F:phosphorelay sensor kinase activity"/>
    <property type="evidence" value="ECO:0007669"/>
    <property type="project" value="InterPro"/>
</dbReference>
<protein>
    <recommendedName>
        <fullName evidence="2">histidine kinase</fullName>
        <ecNumber evidence="2">2.7.13.3</ecNumber>
    </recommendedName>
</protein>
<gene>
    <name evidence="10" type="ORF">BH720_14290</name>
</gene>
<dbReference type="SUPFAM" id="SSF52540">
    <property type="entry name" value="P-loop containing nucleoside triphosphate hydrolases"/>
    <property type="match status" value="1"/>
</dbReference>
<dbReference type="CDD" id="cd00130">
    <property type="entry name" value="PAS"/>
    <property type="match status" value="1"/>
</dbReference>
<evidence type="ECO:0000256" key="3">
    <source>
        <dbReference type="ARBA" id="ARBA00022553"/>
    </source>
</evidence>
<dbReference type="InterPro" id="IPR008271">
    <property type="entry name" value="Ser/Thr_kinase_AS"/>
</dbReference>
<accession>A0A1E5QI72</accession>
<evidence type="ECO:0000256" key="2">
    <source>
        <dbReference type="ARBA" id="ARBA00012438"/>
    </source>
</evidence>
<dbReference type="Pfam" id="PF02518">
    <property type="entry name" value="HATPase_c"/>
    <property type="match status" value="1"/>
</dbReference>
<dbReference type="Gene3D" id="3.30.450.40">
    <property type="match status" value="1"/>
</dbReference>
<feature type="domain" description="Protein kinase" evidence="7">
    <location>
        <begin position="14"/>
        <end position="274"/>
    </location>
</feature>
<dbReference type="Pfam" id="PF08448">
    <property type="entry name" value="PAS_4"/>
    <property type="match status" value="1"/>
</dbReference>
<dbReference type="InterPro" id="IPR041664">
    <property type="entry name" value="AAA_16"/>
</dbReference>
<reference evidence="10" key="1">
    <citation type="submission" date="2016-09" db="EMBL/GenBank/DDBJ databases">
        <title>Draft genome of thermotolerant cyanobacterium Desertifilum sp. strain IPPAS B-1220.</title>
        <authorList>
            <person name="Sinetova M.A."/>
            <person name="Bolakhan K."/>
            <person name="Zayadan B.K."/>
            <person name="Mironov K.S."/>
            <person name="Ustinova V."/>
            <person name="Kupriyanova E.V."/>
            <person name="Sidorov R.A."/>
            <person name="Skrypnik A.N."/>
            <person name="Gogoleva N.E."/>
            <person name="Gogolev Y.V."/>
            <person name="Los D.A."/>
        </authorList>
    </citation>
    <scope>NUCLEOTIDE SEQUENCE [LARGE SCALE GENOMIC DNA]</scope>
    <source>
        <strain evidence="10">IPPAS B-1220</strain>
    </source>
</reference>
<dbReference type="EC" id="2.7.13.3" evidence="2"/>
<comment type="catalytic activity">
    <reaction evidence="1">
        <text>ATP + protein L-histidine = ADP + protein N-phospho-L-histidine.</text>
        <dbReference type="EC" id="2.7.13.3"/>
    </reaction>
</comment>
<dbReference type="NCBIfam" id="TIGR00229">
    <property type="entry name" value="sensory_box"/>
    <property type="match status" value="1"/>
</dbReference>
<dbReference type="GO" id="GO:0009882">
    <property type="term" value="F:blue light photoreceptor activity"/>
    <property type="evidence" value="ECO:0007669"/>
    <property type="project" value="UniProtKB-ARBA"/>
</dbReference>
<evidence type="ECO:0000259" key="7">
    <source>
        <dbReference type="PROSITE" id="PS50011"/>
    </source>
</evidence>
<dbReference type="SMART" id="SM00387">
    <property type="entry name" value="HATPase_c"/>
    <property type="match status" value="1"/>
</dbReference>
<feature type="domain" description="Histidine kinase" evidence="8">
    <location>
        <begin position="1685"/>
        <end position="1943"/>
    </location>
</feature>
<dbReference type="InterPro" id="IPR000719">
    <property type="entry name" value="Prot_kinase_dom"/>
</dbReference>
<dbReference type="Gene3D" id="3.40.50.300">
    <property type="entry name" value="P-loop containing nucleotide triphosphate hydrolases"/>
    <property type="match status" value="1"/>
</dbReference>
<dbReference type="SUPFAM" id="SSF56112">
    <property type="entry name" value="Protein kinase-like (PK-like)"/>
    <property type="match status" value="1"/>
</dbReference>
<dbReference type="EMBL" id="MJGC01000066">
    <property type="protein sequence ID" value="OEJ74396.1"/>
    <property type="molecule type" value="Genomic_DNA"/>
</dbReference>
<sequence length="1944" mass="216551">MNAEVEVSIDLPGYRTLEEVYASSSTLVYRGIREADGLPVILKLLKAEYPTFQELLQFRNQLAIAQSLNAPNIIQAYSLESYGNSRFLVLEDFGGIALSQYVANSPLPLKEFLAIAIQLADILNILYHQRIVHKDIKPANILIHPQTQHVKLTDFSIASLLPKEVQEIQNPNILEGTLAYLSPEQTGRMNRGIDYKSDFYALGVTFFELLTQQLPFPTLDPVELVHCHIAKRPPSVRDLNSRIPPILSNLVSKLMAKNAEDRYQSALGLKHDLEECLDRLETTGKIAAFPLGQWDACDRFSIPEKLYGRQTEVQTLLNAFERIAAETNSQAELILVSGASGVGKTAVVSEVHKPIVRQRGYFIQGKFDQFQRNIPLSAFIQAVRDLMQQLLCETDAQLAYFAERIRDALAPSAQVIIEVIPELEGIIGEQPAVPPLSGTEAQNRFRLLFQKFIQVFTTPQHPLVIFLDDLQWADSASLSLIRLLVGEMQSGNLLVIGAYRDNEVEPTHPLAVTIEQLIGDAQNNPLVHQIALSALKATELNYLIADTLCQSPPKTKPLTDWVYQKTQGNPFFATQFLKALHEEGAIAFNLKTGLWEFDLEQIQLFAQADDVVEFTAKQLQKLPDIAQQVLQKAACIGNLFDLRTLSLVCQTSPGAIARDLWPALQEGWIQPQNDLYKFFYQASDLENCQDRALMRQCTYKFMHDRIQQAAYTLIPKADKLGVHLQIGQLLWQQSSEEERENQLFAIVNQLNIGSSLLQAQCDRVELAQLNERAARKAKRATAYSVAIDYACQGLQLLPASSWTSDYKLTRRLHEVAAEVAYLQGDFERMQGWIQAVQENAQTLLDRIKVYEIAILSHVAQRQLLEAIALGLEVLAQLDCPLPLSPTPEDSATAIAQLKAIPTQYRIAQFADLPVMTDANALAALRIANNISTSCYLAVPNLFLLIVLKQVQLSIRYGNTAISAVAYARAGIGLCGALNNIEAGYEFGQLALSVSEQFGDPTTHTRVSLIVGALTLPWKDPLRLGLPLLEAGYQTGLESGNAEAAALSHYYEIQSRYVLGEELAELDARIVAHRDRIGQIKQEVYFNLCQQLRQVVLNLMGKSENPVELIGADYDERRSLSHYQRQNNLYALYCLHLHKLTLNYLFGDNTQALHHARQAERCLNGATAQPVVPLLYFYGALARLAIADTSPEPERSQLLAEVAQASAKLGHWASLAPSNFLHRFYLVEAERQRILDEHGDALEHYDRAIAYAKENQYQPDEALAYELAAQFYLNWGKERMAQNYLIDAYYSYTRWGAKAKVDALAARYPQLLAPILQTTRPLSKEPLSVSHKTVTSTSAGGASAALDFAAILKASQALSSEIQLEQLLSNLLQVTIENAGADKGVLLLLEDGQWRVEGVAQIGEAAQVLQSVPLEESQEIPLSLINQVKRQPQPIAINNATEHSFFLGDAYIQQAQPKSLLCNPIWHQGKLVGMLYLENRLTAGVFTSDRTQVLNLLCAQAAISLENARLYQRSQQTLEELKQAQQLLRLVIDNIPQWIFWKDRNSTYLGCNQSFAEISGAGSPAQILGKTDDDLKGLAIEKSLYRQCDASVIATGQPILDLVETKSPADGQPIWLQTHKLPLRDPQGEIVGVLGTIENITKRIQAEQLLKQQKDDLAAALQELQQTQFKLIQSDKMSALGNLVAGVAHEINNPVGFIAGNLKPASEYMQDLFGLVDLYQKYYPNPVPEIQEEIENIDLGYLKADFPELLNSMELGVERICNISNSLRTFSRADKDYKVPFNIHEGLDSTLLILKHRLKAHDERPAIEIIKKYGNLPTVNCFPGQLNQVFMNLLANAVDALEELYNSDLPSRHQADRYQIEVDTQMIEDRAIAIRIADRGIGMAEAVKQRAFDHLFTTKPVGQGTGLGLAIARQIVVEVHGGTIQLESIRGEGTAFTIALPLAAD</sequence>
<dbReference type="Pfam" id="PF13191">
    <property type="entry name" value="AAA_16"/>
    <property type="match status" value="1"/>
</dbReference>
<dbReference type="SUPFAM" id="SSF55785">
    <property type="entry name" value="PYP-like sensor domain (PAS domain)"/>
    <property type="match status" value="1"/>
</dbReference>
<keyword evidence="4" id="KW-0418">Kinase</keyword>
<dbReference type="SUPFAM" id="SSF55781">
    <property type="entry name" value="GAF domain-like"/>
    <property type="match status" value="1"/>
</dbReference>
<dbReference type="GO" id="GO:0005524">
    <property type="term" value="F:ATP binding"/>
    <property type="evidence" value="ECO:0007669"/>
    <property type="project" value="InterPro"/>
</dbReference>
<dbReference type="Gene3D" id="3.30.450.20">
    <property type="entry name" value="PAS domain"/>
    <property type="match status" value="1"/>
</dbReference>